<dbReference type="RefSeq" id="YP_010095896.1">
    <property type="nucleotide sequence ID" value="NC_055747.1"/>
</dbReference>
<name>A0A2S1PGJ7_9CAUD</name>
<dbReference type="EMBL" id="MH179477">
    <property type="protein sequence ID" value="AWH15692.1"/>
    <property type="molecule type" value="Genomic_DNA"/>
</dbReference>
<proteinExistence type="predicted"/>
<evidence type="ECO:0000313" key="1">
    <source>
        <dbReference type="EMBL" id="AWH15692.1"/>
    </source>
</evidence>
<dbReference type="Proteomes" id="UP000246994">
    <property type="component" value="Segment"/>
</dbReference>
<protein>
    <submittedName>
        <fullName evidence="1">Uncharacterized protein</fullName>
    </submittedName>
</protein>
<accession>A0A2S1PGJ7</accession>
<keyword evidence="2" id="KW-1185">Reference proteome</keyword>
<reference evidence="1 2" key="1">
    <citation type="submission" date="2018-04" db="EMBL/GenBank/DDBJ databases">
        <title>Complete genome sequences of new Aeromonas and Pseudomonas phages promising in phage therapy dedicated to aquaculture.</title>
        <authorList>
            <person name="Kolsut J."/>
            <person name="Wojcik E."/>
            <person name="Wojtasik A."/>
            <person name="Dastych J."/>
        </authorList>
    </citation>
    <scope>NUCLEOTIDE SEQUENCE [LARGE SCALE GENOMIC DNA]</scope>
</reference>
<evidence type="ECO:0000313" key="2">
    <source>
        <dbReference type="Proteomes" id="UP000246994"/>
    </source>
</evidence>
<sequence>MINYTFKCETSAETFNYVVGTKRGKAWANKTLREYLDETGDKDATITLIKEEKCNWSKL</sequence>
<dbReference type="GeneID" id="65113533"/>
<organism evidence="1 2">
    <name type="scientific">Aeromonas phage 60AhydR15PP</name>
    <dbReference type="NCBI Taxonomy" id="2163979"/>
    <lineage>
        <taxon>Viruses</taxon>
        <taxon>Duplodnaviria</taxon>
        <taxon>Heunggongvirae</taxon>
        <taxon>Uroviricota</taxon>
        <taxon>Caudoviricetes</taxon>
        <taxon>Pantevenvirales</taxon>
        <taxon>Straboviridae</taxon>
        <taxon>Tulanevirus</taxon>
        <taxon>Tulanevirus 60ahydrpp</taxon>
    </lineage>
</organism>
<dbReference type="KEGG" id="vg:65113533"/>